<dbReference type="Pfam" id="PF02738">
    <property type="entry name" value="MoCoBD_1"/>
    <property type="match status" value="1"/>
</dbReference>
<dbReference type="PANTHER" id="PTHR11908:SF132">
    <property type="entry name" value="ALDEHYDE OXIDASE 1-RELATED"/>
    <property type="match status" value="1"/>
</dbReference>
<dbReference type="SUPFAM" id="SSF54665">
    <property type="entry name" value="CO dehydrogenase molybdoprotein N-domain-like"/>
    <property type="match status" value="1"/>
</dbReference>
<dbReference type="InterPro" id="IPR037165">
    <property type="entry name" value="AldOxase/xan_DH_Mopterin-bd_sf"/>
</dbReference>
<comment type="caution">
    <text evidence="4">The sequence shown here is derived from an EMBL/GenBank/DDBJ whole genome shotgun (WGS) entry which is preliminary data.</text>
</comment>
<keyword evidence="5" id="KW-1185">Reference proteome</keyword>
<dbReference type="InterPro" id="IPR016208">
    <property type="entry name" value="Ald_Oxase/xanthine_DH-like"/>
</dbReference>
<dbReference type="Gene3D" id="3.90.1170.50">
    <property type="entry name" value="Aldehyde oxidase/xanthine dehydrogenase, a/b hammerhead"/>
    <property type="match status" value="1"/>
</dbReference>
<dbReference type="SUPFAM" id="SSF56003">
    <property type="entry name" value="Molybdenum cofactor-binding domain"/>
    <property type="match status" value="1"/>
</dbReference>
<proteinExistence type="predicted"/>
<keyword evidence="1" id="KW-0500">Molybdenum</keyword>
<evidence type="ECO:0000259" key="3">
    <source>
        <dbReference type="SMART" id="SM01008"/>
    </source>
</evidence>
<keyword evidence="2" id="KW-0560">Oxidoreductase</keyword>
<dbReference type="EMBL" id="SSNY01000011">
    <property type="protein sequence ID" value="THF55530.1"/>
    <property type="molecule type" value="Genomic_DNA"/>
</dbReference>
<dbReference type="Gene3D" id="3.30.365.10">
    <property type="entry name" value="Aldehyde oxidase/xanthine dehydrogenase, molybdopterin binding domain"/>
    <property type="match status" value="4"/>
</dbReference>
<feature type="domain" description="Aldehyde oxidase/xanthine dehydrogenase a/b hammerhead" evidence="3">
    <location>
        <begin position="18"/>
        <end position="130"/>
    </location>
</feature>
<dbReference type="Pfam" id="PF20256">
    <property type="entry name" value="MoCoBD_2"/>
    <property type="match status" value="1"/>
</dbReference>
<dbReference type="PANTHER" id="PTHR11908">
    <property type="entry name" value="XANTHINE DEHYDROGENASE"/>
    <property type="match status" value="1"/>
</dbReference>
<evidence type="ECO:0000256" key="2">
    <source>
        <dbReference type="ARBA" id="ARBA00023002"/>
    </source>
</evidence>
<sequence>MDQVARRIPLIDGIEKVTGRLRFTADRKLPGLAHSALLLSPRAHARIVSLDPGDALDLPGVIGLWWHANTPKNGYNSSIWYAGQSALADERMFPPVVRHIGDRVAVVLAETEDIARAALSRIAVTYEDLPSVLSAEAALDHAGPVTDADGPTYLNPVDEIAFAHGDLESAMARADHVAEVTVRTPRSHHCAIEPHVCLAWPEPGGRVAIHSPCQSVFAVQAVVAQALAIDPDRLHVTKAPIGGSFGGKAEPILDPICAFLALRSGRPVRMALNRQETFTSTRTRSAAYGRMRIALAADGRILGRDTEVLVDIGAYCTGGSYLPGSMLQRLVRLYAIPAERYRGRAVYTNTLPTGAFRGYGSPQIHAIGEIALDLALCDMGLDPVAARVRNIVAPAARDPWQNLPLGNARGADCLIQGAETFGWTGRRAERKANSRFRCGVGMAVATHINGCFPGEDEASTATLRLLPNGHAELVCALHDLGCGSDTSLAQIAAETVGLNASDIHVAAADTDTCAYDLGTRASRMTYIVGEAVRQAGIALAAAVAEQAALALNAQSNEIVLRCGRATANDRSITLAELAAWLSTRGTDLPAATYTHRATANPGSYAAHFAEVDVDTLTGQVRVTDYLAVHDVGRAINPMLVEGQIHGGIQIGIGYALYEDVAVDTGTGRVHADSFARYTVANAPEMPPVRVLLIEEGEPTGPFGAKAIGEIATIPVAPAVVNAVNHALGSRLTDLPLLPDRIVEAVVQIERQG</sequence>
<evidence type="ECO:0000256" key="1">
    <source>
        <dbReference type="ARBA" id="ARBA00022505"/>
    </source>
</evidence>
<name>A0ABY2Q3F2_9HYPH</name>
<dbReference type="SMART" id="SM01008">
    <property type="entry name" value="Ald_Xan_dh_C"/>
    <property type="match status" value="1"/>
</dbReference>
<organism evidence="4 5">
    <name type="scientific">Ollibium composti</name>
    <dbReference type="NCBI Taxonomy" id="2675109"/>
    <lineage>
        <taxon>Bacteria</taxon>
        <taxon>Pseudomonadati</taxon>
        <taxon>Pseudomonadota</taxon>
        <taxon>Alphaproteobacteria</taxon>
        <taxon>Hyphomicrobiales</taxon>
        <taxon>Phyllobacteriaceae</taxon>
        <taxon>Ollibium</taxon>
    </lineage>
</organism>
<reference evidence="4 5" key="1">
    <citation type="submission" date="2019-04" db="EMBL/GenBank/DDBJ databases">
        <title>Mesorhizobium composti sp. nov., isolated from compost.</title>
        <authorList>
            <person name="Lin S.-Y."/>
            <person name="Hameed A."/>
            <person name="Hsieh Y.-T."/>
            <person name="Young C.-C."/>
        </authorList>
    </citation>
    <scope>NUCLEOTIDE SEQUENCE [LARGE SCALE GENOMIC DNA]</scope>
    <source>
        <strain evidence="4 5">CC-YTH430</strain>
    </source>
</reference>
<dbReference type="InterPro" id="IPR046867">
    <property type="entry name" value="AldOxase/xan_DH_MoCoBD2"/>
</dbReference>
<dbReference type="InterPro" id="IPR000674">
    <property type="entry name" value="Ald_Oxase/Xan_DH_a/b"/>
</dbReference>
<dbReference type="RefSeq" id="WP_136359568.1">
    <property type="nucleotide sequence ID" value="NZ_SSNY01000011.1"/>
</dbReference>
<dbReference type="InterPro" id="IPR008274">
    <property type="entry name" value="AldOxase/xan_DH_MoCoBD1"/>
</dbReference>
<dbReference type="Proteomes" id="UP000306441">
    <property type="component" value="Unassembled WGS sequence"/>
</dbReference>
<dbReference type="InterPro" id="IPR036856">
    <property type="entry name" value="Ald_Oxase/Xan_DH_a/b_sf"/>
</dbReference>
<dbReference type="Pfam" id="PF01315">
    <property type="entry name" value="Ald_Xan_dh_C"/>
    <property type="match status" value="1"/>
</dbReference>
<evidence type="ECO:0000313" key="4">
    <source>
        <dbReference type="EMBL" id="THF55530.1"/>
    </source>
</evidence>
<protein>
    <submittedName>
        <fullName evidence="4">Xanthine dehydrogenase family protein molybdopterin-binding subunit</fullName>
    </submittedName>
</protein>
<gene>
    <name evidence="4" type="ORF">E6C48_18050</name>
</gene>
<accession>A0ABY2Q3F2</accession>
<evidence type="ECO:0000313" key="5">
    <source>
        <dbReference type="Proteomes" id="UP000306441"/>
    </source>
</evidence>